<feature type="transmembrane region" description="Helical" evidence="1">
    <location>
        <begin position="94"/>
        <end position="112"/>
    </location>
</feature>
<reference evidence="3" key="1">
    <citation type="submission" date="2017-06" db="EMBL/GenBank/DDBJ databases">
        <authorList>
            <person name="Cremers G."/>
        </authorList>
    </citation>
    <scope>NUCLEOTIDE SEQUENCE [LARGE SCALE GENOMIC DNA]</scope>
</reference>
<protein>
    <submittedName>
        <fullName evidence="2">Uncharacterized protein</fullName>
    </submittedName>
</protein>
<evidence type="ECO:0000313" key="2">
    <source>
        <dbReference type="EMBL" id="SNQ62088.1"/>
    </source>
</evidence>
<organism evidence="2 3">
    <name type="scientific">Candidatus Methanoperedens nitratireducens</name>
    <dbReference type="NCBI Taxonomy" id="1392998"/>
    <lineage>
        <taxon>Archaea</taxon>
        <taxon>Methanobacteriati</taxon>
        <taxon>Methanobacteriota</taxon>
        <taxon>Stenosarchaea group</taxon>
        <taxon>Methanomicrobia</taxon>
        <taxon>Methanosarcinales</taxon>
        <taxon>ANME-2 cluster</taxon>
        <taxon>Candidatus Methanoperedentaceae</taxon>
        <taxon>Candidatus Methanoperedens</taxon>
    </lineage>
</organism>
<proteinExistence type="predicted"/>
<gene>
    <name evidence="2" type="ORF">MNV_590021</name>
</gene>
<keyword evidence="1" id="KW-0812">Transmembrane</keyword>
<evidence type="ECO:0000256" key="1">
    <source>
        <dbReference type="SAM" id="Phobius"/>
    </source>
</evidence>
<sequence length="114" mass="12795">MSQTRLNQTFLLLAVVLLFNTSIISARPEYSVKESRNCPYCHSREGPPQLNEIGAYYATHNHSLEGYVPSPKVTATPEPTEEVEIGVHMNTWDVGLRALATILLILLVVYIIRL</sequence>
<dbReference type="RefSeq" id="WP_096206704.1">
    <property type="nucleotide sequence ID" value="NZ_FZMP01000206.1"/>
</dbReference>
<dbReference type="AlphaFoldDB" id="A0A284VSA8"/>
<accession>A0A284VSA8</accession>
<dbReference type="Proteomes" id="UP000218615">
    <property type="component" value="Unassembled WGS sequence"/>
</dbReference>
<dbReference type="EMBL" id="FZMP01000206">
    <property type="protein sequence ID" value="SNQ62088.1"/>
    <property type="molecule type" value="Genomic_DNA"/>
</dbReference>
<keyword evidence="1" id="KW-1133">Transmembrane helix</keyword>
<keyword evidence="1" id="KW-0472">Membrane</keyword>
<keyword evidence="3" id="KW-1185">Reference proteome</keyword>
<name>A0A284VSA8_9EURY</name>
<evidence type="ECO:0000313" key="3">
    <source>
        <dbReference type="Proteomes" id="UP000218615"/>
    </source>
</evidence>
<dbReference type="OrthoDB" id="148148at2157"/>